<sequence length="900" mass="101576">MSGSVSDSKSSELFNSTFYSSNSINTLDHARTFRNSLILKEMSDQSLTSSIEPKKLLPDENAESSILQRSFKEDSTGNSEVQTVNMTTSPSLSALADILNERSKYADQKTKNAQNIESSIIEEEEGDDEEQRNVFNYDEKLTGSRLGIPEEANKNFSAASPNLIDIDGSSNIQVTSSNLRSFEEPDFLSTPKVRPDFQKQPSKVDIQPAIVEQNIPPATLEDSYITYPKTYPKTKDTTHNTRPLPTPKKLYNPKVRTKNLETRKYTDSSAQRTTSAGSVLEETSVHKKKKSIFSFLKRKEPKAVISNSSIPNDKKNTSNGKNKMSSSSTFSMSNQTPLNTPEKLKKKSHSSSSIFNSFLKGKIETPDPPRKEPITHKKRTPKSKEKKQDTEPTLDTTSASSIESPLLRKTDNAPMKASHVTKSIDQRKPTPLNMDLILGGNEYQENGLPQKQPRENNVVSNDLPLPSKDNLLSLDYEAPSPAFSKHDTGEVLFPKFLDSHEVDSIVSLERTRSTKSNKRSSMNSQRRSLTDTLSIKAQSEGMFITEASSVILSTPDLTKSPASSILKNGRFECPENFSREYSYEGNTNEERNNLNSRNDDIQSKNDDVFLSSIERKFDQLVMASDEEKTEVEREVSKPKKEYAEYASEGQNRYADDDNELISDIMEFASFINFGDDDLNLDLDLGSTEVSYKAENRGFIGKDNIYSSAFEFDPRNNKETVQTGKKTQSYLADKNFTTREEEHQDELPTYAQDYRVMNNNDFENEDFNDHTMTPAEVTPRNNAYLPEFEANRPVSMSFKGLRAPRMSTSFIDSMTPDSPVKSDLTSLGEMNVKDINGEGVRFSSQIILYDTYGEFEYDRHPEISTCNQLTPQLAQMIKLELNELKSAMEVHDDSRCYTHFY</sequence>
<keyword evidence="2" id="KW-1185">Reference proteome</keyword>
<dbReference type="PANTHER" id="PTHR12751:SF18">
    <property type="entry name" value="PHOSPHATASE AND ACTIN REGULATOR 1"/>
    <property type="match status" value="1"/>
</dbReference>
<evidence type="ECO:0000313" key="1">
    <source>
        <dbReference type="EMBL" id="CAI4049508.1"/>
    </source>
</evidence>
<dbReference type="OrthoDB" id="5563016at2759"/>
<dbReference type="EMBL" id="OX365909">
    <property type="protein sequence ID" value="CAI4049508.1"/>
    <property type="molecule type" value="Genomic_DNA"/>
</dbReference>
<reference evidence="1" key="1">
    <citation type="submission" date="2022-10" db="EMBL/GenBank/DDBJ databases">
        <authorList>
            <person name="Byrne P K."/>
        </authorList>
    </citation>
    <scope>NUCLEOTIDE SEQUENCE</scope>
    <source>
        <strain evidence="1">IFO1802</strain>
    </source>
</reference>
<gene>
    <name evidence="1" type="primary">SKDI14G0970</name>
    <name evidence="1" type="ORF">SKDI_14G0970</name>
</gene>
<organism evidence="1 2">
    <name type="scientific">Saccharomyces kudriavzevii (strain ATCC MYA-4449 / AS 2.2408 / CBS 8840 / NBRC 1802 / NCYC 2889)</name>
    <name type="common">Yeast</name>
    <dbReference type="NCBI Taxonomy" id="226230"/>
    <lineage>
        <taxon>Eukaryota</taxon>
        <taxon>Fungi</taxon>
        <taxon>Dikarya</taxon>
        <taxon>Ascomycota</taxon>
        <taxon>Saccharomycotina</taxon>
        <taxon>Saccharomycetes</taxon>
        <taxon>Saccharomycetales</taxon>
        <taxon>Saccharomycetaceae</taxon>
        <taxon>Saccharomyces</taxon>
    </lineage>
</organism>
<proteinExistence type="predicted"/>
<dbReference type="PANTHER" id="PTHR12751">
    <property type="entry name" value="PHOSPHATASE AND ACTIN REGULATOR PHACTR"/>
    <property type="match status" value="1"/>
</dbReference>
<dbReference type="GO" id="GO:0030036">
    <property type="term" value="P:actin cytoskeleton organization"/>
    <property type="evidence" value="ECO:0007669"/>
    <property type="project" value="TreeGrafter"/>
</dbReference>
<evidence type="ECO:0000313" key="2">
    <source>
        <dbReference type="Proteomes" id="UP001162087"/>
    </source>
</evidence>
<dbReference type="GO" id="GO:0003779">
    <property type="term" value="F:actin binding"/>
    <property type="evidence" value="ECO:0007669"/>
    <property type="project" value="TreeGrafter"/>
</dbReference>
<protein>
    <submittedName>
        <fullName evidence="1">Uncharacterized protein</fullName>
    </submittedName>
</protein>
<name>A0AA35J745_SACK1</name>
<accession>A0AA35J745</accession>
<dbReference type="Proteomes" id="UP001162087">
    <property type="component" value="Chromosome 14"/>
</dbReference>